<organism evidence="1">
    <name type="scientific">Vibrio parahaemolyticus</name>
    <dbReference type="NCBI Taxonomy" id="670"/>
    <lineage>
        <taxon>Bacteria</taxon>
        <taxon>Pseudomonadati</taxon>
        <taxon>Pseudomonadota</taxon>
        <taxon>Gammaproteobacteria</taxon>
        <taxon>Vibrionales</taxon>
        <taxon>Vibrionaceae</taxon>
        <taxon>Vibrio</taxon>
    </lineage>
</organism>
<dbReference type="Proteomes" id="UP000856022">
    <property type="component" value="Unassembled WGS sequence"/>
</dbReference>
<comment type="caution">
    <text evidence="1">The sequence shown here is derived from an EMBL/GenBank/DDBJ whole genome shotgun (WGS) entry which is preliminary data.</text>
</comment>
<dbReference type="RefSeq" id="WP_114867858.1">
    <property type="nucleotide sequence ID" value="NZ_CP034289.1"/>
</dbReference>
<dbReference type="AlphaFoldDB" id="A0A8H9MY68"/>
<accession>A0A8H9MY68</accession>
<reference evidence="1" key="2">
    <citation type="submission" date="2019-12" db="EMBL/GenBank/DDBJ databases">
        <authorList>
            <consortium name="NCBI Pathogen Detection Project"/>
        </authorList>
    </citation>
    <scope>NUCLEOTIDE SEQUENCE</scope>
    <source>
        <strain evidence="1">1930</strain>
    </source>
</reference>
<dbReference type="EMBL" id="DACQKT010000017">
    <property type="protein sequence ID" value="HAS6679748.1"/>
    <property type="molecule type" value="Genomic_DNA"/>
</dbReference>
<evidence type="ECO:0000313" key="1">
    <source>
        <dbReference type="EMBL" id="HAS6679748.1"/>
    </source>
</evidence>
<sequence>MAVQEIKIKQNIDIINATHFIYIKSNSYTDEGRNRSINLLVDNSNKFMNKFIRYNKWLTDDKKITITEVNSFLIKNNTRDKVLDLFDINPNNLQQSSRAINWLWGYIQINFGHEINYLEGVLYENDFYERNEDKINRLPDLIISKEANDYFNKKSNKLDCKLDQVINFINDKCLLFNVIDDYLRDLHDEWLRVFANKKFEQFITKCKNKDELFKKTQFFYDELIKIDDIDKEISIFEHCTVNDSTALSQAILDLLNSNLEQQAIISKISKKWSSKKNRHNGKVSFSTTMLPETKNKLDQIVNHSYSNISITLQKIIDQEHERLFKKSNNSLSKNKTI</sequence>
<name>A0A8H9MY68_VIBPH</name>
<gene>
    <name evidence="1" type="ORF">I7278_23470</name>
</gene>
<protein>
    <submittedName>
        <fullName evidence="1">Uncharacterized protein</fullName>
    </submittedName>
</protein>
<proteinExistence type="predicted"/>
<reference evidence="1" key="1">
    <citation type="journal article" date="2018" name="Genome Biol.">
        <title>SKESA: strategic k-mer extension for scrupulous assemblies.</title>
        <authorList>
            <person name="Souvorov A."/>
            <person name="Agarwala R."/>
            <person name="Lipman D.J."/>
        </authorList>
    </citation>
    <scope>NUCLEOTIDE SEQUENCE</scope>
    <source>
        <strain evidence="1">1930</strain>
    </source>
</reference>